<comment type="catalytic activity">
    <reaction evidence="4">
        <text>glycine + O2 + H2O = glyoxylate + H2O2 + NH4(+)</text>
        <dbReference type="Rhea" id="RHEA:11532"/>
        <dbReference type="ChEBI" id="CHEBI:15377"/>
        <dbReference type="ChEBI" id="CHEBI:15379"/>
        <dbReference type="ChEBI" id="CHEBI:16240"/>
        <dbReference type="ChEBI" id="CHEBI:28938"/>
        <dbReference type="ChEBI" id="CHEBI:36655"/>
        <dbReference type="ChEBI" id="CHEBI:57305"/>
        <dbReference type="EC" id="1.4.3.19"/>
    </reaction>
</comment>
<evidence type="ECO:0000256" key="2">
    <source>
        <dbReference type="ARBA" id="ARBA00022977"/>
    </source>
</evidence>
<dbReference type="InterPro" id="IPR006076">
    <property type="entry name" value="FAD-dep_OxRdtase"/>
</dbReference>
<dbReference type="Gene3D" id="3.30.9.10">
    <property type="entry name" value="D-Amino Acid Oxidase, subunit A, domain 2"/>
    <property type="match status" value="1"/>
</dbReference>
<feature type="domain" description="FAD dependent oxidoreductase" evidence="6">
    <location>
        <begin position="14"/>
        <end position="358"/>
    </location>
</feature>
<dbReference type="InterPro" id="IPR012727">
    <property type="entry name" value="Gly_oxidase_ThiO"/>
</dbReference>
<dbReference type="GO" id="GO:0043799">
    <property type="term" value="F:glycine oxidase activity"/>
    <property type="evidence" value="ECO:0007669"/>
    <property type="project" value="UniProtKB-EC"/>
</dbReference>
<proteinExistence type="predicted"/>
<dbReference type="InterPro" id="IPR036188">
    <property type="entry name" value="FAD/NAD-bd_sf"/>
</dbReference>
<dbReference type="EMBL" id="VYTZ01000003">
    <property type="protein sequence ID" value="KAA9379837.1"/>
    <property type="molecule type" value="Genomic_DNA"/>
</dbReference>
<dbReference type="GO" id="GO:0005737">
    <property type="term" value="C:cytoplasm"/>
    <property type="evidence" value="ECO:0007669"/>
    <property type="project" value="TreeGrafter"/>
</dbReference>
<organism evidence="7 8">
    <name type="scientific">Microbispora cellulosiformans</name>
    <dbReference type="NCBI Taxonomy" id="2614688"/>
    <lineage>
        <taxon>Bacteria</taxon>
        <taxon>Bacillati</taxon>
        <taxon>Actinomycetota</taxon>
        <taxon>Actinomycetes</taxon>
        <taxon>Streptosporangiales</taxon>
        <taxon>Streptosporangiaceae</taxon>
        <taxon>Microbispora</taxon>
    </lineage>
</organism>
<reference evidence="7 8" key="1">
    <citation type="submission" date="2019-09" db="EMBL/GenBank/DDBJ databases">
        <title>Screening of Novel Bioactive Compounds from Soil-Associated.</title>
        <authorList>
            <person name="Gong X."/>
        </authorList>
    </citation>
    <scope>NUCLEOTIDE SEQUENCE [LARGE SCALE GENOMIC DNA]</scope>
    <source>
        <strain evidence="7 8">Gxj-6</strain>
    </source>
</reference>
<dbReference type="PANTHER" id="PTHR13847:SF289">
    <property type="entry name" value="GLYCINE OXIDASE"/>
    <property type="match status" value="1"/>
</dbReference>
<dbReference type="RefSeq" id="WP_150933023.1">
    <property type="nucleotide sequence ID" value="NZ_VYTZ01000003.1"/>
</dbReference>
<dbReference type="SUPFAM" id="SSF51905">
    <property type="entry name" value="FAD/NAD(P)-binding domain"/>
    <property type="match status" value="1"/>
</dbReference>
<sequence>MSSTRPSGSEPGHDVVIVGGGVAGLAAAWRTARRGLSVAVVDPAPGSGATHAAAGMLAPVSEVTYTEEPLLRLGLASLATWPAFRAELEDESGAELDYRTEGTLEVARGTDDMAVLDDLAAFERTLGLRVERLTGRECRSFEPMLSPSVRGGLLARDDAWVDPRRLVRALLTAFEKAGGTLVAERAAGIVLPGRGSPSVRLTSGGTVPAGRIVVAAGSWSAALLPGLPVRPVKGQILRLRGPRGFLTRCVRGLVHGSPAYLVPRGDGEIVLGATSEELGYDARVTAGGVYELLRDARELVPGLTELELAETAVGFRPGTPDNLPLIGPTGPPGVLAATGHGRNGVLLAPVTAEAVAALLTGGAVPEAALSCDPGRFHS</sequence>
<dbReference type="Proteomes" id="UP000327011">
    <property type="component" value="Unassembled WGS sequence"/>
</dbReference>
<evidence type="ECO:0000313" key="8">
    <source>
        <dbReference type="Proteomes" id="UP000327011"/>
    </source>
</evidence>
<evidence type="ECO:0000256" key="3">
    <source>
        <dbReference type="ARBA" id="ARBA00023002"/>
    </source>
</evidence>
<keyword evidence="8" id="KW-1185">Reference proteome</keyword>
<comment type="pathway">
    <text evidence="1">Cofactor biosynthesis; thiamine diphosphate biosynthesis.</text>
</comment>
<dbReference type="Gene3D" id="3.50.50.60">
    <property type="entry name" value="FAD/NAD(P)-binding domain"/>
    <property type="match status" value="1"/>
</dbReference>
<dbReference type="Pfam" id="PF01266">
    <property type="entry name" value="DAO"/>
    <property type="match status" value="1"/>
</dbReference>
<dbReference type="PANTHER" id="PTHR13847">
    <property type="entry name" value="SARCOSINE DEHYDROGENASE-RELATED"/>
    <property type="match status" value="1"/>
</dbReference>
<keyword evidence="3 7" id="KW-0560">Oxidoreductase</keyword>
<dbReference type="AlphaFoldDB" id="A0A5J5K6A8"/>
<evidence type="ECO:0000259" key="6">
    <source>
        <dbReference type="Pfam" id="PF01266"/>
    </source>
</evidence>
<evidence type="ECO:0000256" key="1">
    <source>
        <dbReference type="ARBA" id="ARBA00004948"/>
    </source>
</evidence>
<comment type="caution">
    <text evidence="7">The sequence shown here is derived from an EMBL/GenBank/DDBJ whole genome shotgun (WGS) entry which is preliminary data.</text>
</comment>
<dbReference type="NCBIfam" id="TIGR02352">
    <property type="entry name" value="thiamin_ThiO"/>
    <property type="match status" value="1"/>
</dbReference>
<accession>A0A5J5K6A8</accession>
<keyword evidence="2" id="KW-0784">Thiamine biosynthesis</keyword>
<gene>
    <name evidence="7" type="primary">thiO</name>
    <name evidence="7" type="ORF">F5972_09380</name>
</gene>
<dbReference type="GO" id="GO:0009229">
    <property type="term" value="P:thiamine diphosphate biosynthetic process"/>
    <property type="evidence" value="ECO:0007669"/>
    <property type="project" value="UniProtKB-UniPathway"/>
</dbReference>
<dbReference type="SUPFAM" id="SSF54373">
    <property type="entry name" value="FAD-linked reductases, C-terminal domain"/>
    <property type="match status" value="1"/>
</dbReference>
<dbReference type="GO" id="GO:0050660">
    <property type="term" value="F:flavin adenine dinucleotide binding"/>
    <property type="evidence" value="ECO:0007669"/>
    <property type="project" value="InterPro"/>
</dbReference>
<dbReference type="PRINTS" id="PR00411">
    <property type="entry name" value="PNDRDTASEI"/>
</dbReference>
<protein>
    <recommendedName>
        <fullName evidence="5">glycine oxidase</fullName>
        <ecNumber evidence="5">1.4.3.19</ecNumber>
    </recommendedName>
</protein>
<name>A0A5J5K6A8_9ACTN</name>
<dbReference type="UniPathway" id="UPA00060"/>
<evidence type="ECO:0000313" key="7">
    <source>
        <dbReference type="EMBL" id="KAA9379837.1"/>
    </source>
</evidence>
<evidence type="ECO:0000256" key="4">
    <source>
        <dbReference type="ARBA" id="ARBA00049872"/>
    </source>
</evidence>
<dbReference type="EC" id="1.4.3.19" evidence="5"/>
<dbReference type="GO" id="GO:0009228">
    <property type="term" value="P:thiamine biosynthetic process"/>
    <property type="evidence" value="ECO:0007669"/>
    <property type="project" value="UniProtKB-KW"/>
</dbReference>
<evidence type="ECO:0000256" key="5">
    <source>
        <dbReference type="ARBA" id="ARBA00050018"/>
    </source>
</evidence>